<dbReference type="OrthoDB" id="1691135at2"/>
<protein>
    <submittedName>
        <fullName evidence="1">Uncharacterized protein</fullName>
    </submittedName>
</protein>
<dbReference type="EMBL" id="CP028811">
    <property type="protein sequence ID" value="AWA31100.1"/>
    <property type="molecule type" value="Genomic_DNA"/>
</dbReference>
<dbReference type="RefSeq" id="WP_108372764.1">
    <property type="nucleotide sequence ID" value="NZ_CP028811.1"/>
</dbReference>
<organism evidence="1 2">
    <name type="scientific">Flavobacterium magnum</name>
    <dbReference type="NCBI Taxonomy" id="2162713"/>
    <lineage>
        <taxon>Bacteria</taxon>
        <taxon>Pseudomonadati</taxon>
        <taxon>Bacteroidota</taxon>
        <taxon>Flavobacteriia</taxon>
        <taxon>Flavobacteriales</taxon>
        <taxon>Flavobacteriaceae</taxon>
        <taxon>Flavobacterium</taxon>
    </lineage>
</organism>
<dbReference type="Proteomes" id="UP000244193">
    <property type="component" value="Chromosome"/>
</dbReference>
<evidence type="ECO:0000313" key="2">
    <source>
        <dbReference type="Proteomes" id="UP000244193"/>
    </source>
</evidence>
<proteinExistence type="predicted"/>
<reference evidence="1 2" key="1">
    <citation type="submission" date="2018-04" db="EMBL/GenBank/DDBJ databases">
        <title>Genome sequencing of Flavobacterium sp. HYN0048.</title>
        <authorList>
            <person name="Yi H."/>
            <person name="Baek C."/>
        </authorList>
    </citation>
    <scope>NUCLEOTIDE SEQUENCE [LARGE SCALE GENOMIC DNA]</scope>
    <source>
        <strain evidence="1 2">HYN0048</strain>
    </source>
</reference>
<evidence type="ECO:0000313" key="1">
    <source>
        <dbReference type="EMBL" id="AWA31100.1"/>
    </source>
</evidence>
<keyword evidence="2" id="KW-1185">Reference proteome</keyword>
<gene>
    <name evidence="1" type="ORF">HYN48_13940</name>
</gene>
<name>A0A2S0RIK4_9FLAO</name>
<dbReference type="AlphaFoldDB" id="A0A2S0RIK4"/>
<sequence length="145" mass="16922">MKFRNWEIIADKKYNDEIYSNLKGGIADGCQCNDCRNFVKNRQDIFPQEIKTLLAELGIDYTKEADNIHLQKLKNGLHSYLALFHFRGEITKLEDETGLLPLNDNLIINFGLPDGQILFPNVERLVQIEFYIEMPWTIEKELESD</sequence>
<dbReference type="KEGG" id="fmg:HYN48_13940"/>
<accession>A0A2S0RIK4</accession>